<feature type="transmembrane region" description="Helical" evidence="1">
    <location>
        <begin position="20"/>
        <end position="39"/>
    </location>
</feature>
<dbReference type="EMBL" id="JAAVJL010000001">
    <property type="protein sequence ID" value="NMF58346.1"/>
    <property type="molecule type" value="Genomic_DNA"/>
</dbReference>
<dbReference type="RefSeq" id="WP_169363263.1">
    <property type="nucleotide sequence ID" value="NZ_JAAVJL010000001.1"/>
</dbReference>
<feature type="transmembrane region" description="Helical" evidence="1">
    <location>
        <begin position="45"/>
        <end position="65"/>
    </location>
</feature>
<proteinExistence type="predicted"/>
<evidence type="ECO:0000313" key="3">
    <source>
        <dbReference type="Proteomes" id="UP000738376"/>
    </source>
</evidence>
<keyword evidence="3" id="KW-1185">Reference proteome</keyword>
<protein>
    <submittedName>
        <fullName evidence="2">Uncharacterized protein</fullName>
    </submittedName>
</protein>
<accession>A0ABX1LTL4</accession>
<organism evidence="2 3">
    <name type="scientific">Pseudanabaena yagii GIHE-NHR1</name>
    <dbReference type="NCBI Taxonomy" id="2722753"/>
    <lineage>
        <taxon>Bacteria</taxon>
        <taxon>Bacillati</taxon>
        <taxon>Cyanobacteriota</taxon>
        <taxon>Cyanophyceae</taxon>
        <taxon>Pseudanabaenales</taxon>
        <taxon>Pseudanabaenaceae</taxon>
        <taxon>Pseudanabaena</taxon>
        <taxon>Pseudanabaena yagii</taxon>
    </lineage>
</organism>
<keyword evidence="1" id="KW-0812">Transmembrane</keyword>
<comment type="caution">
    <text evidence="2">The sequence shown here is derived from an EMBL/GenBank/DDBJ whole genome shotgun (WGS) entry which is preliminary data.</text>
</comment>
<evidence type="ECO:0000313" key="2">
    <source>
        <dbReference type="EMBL" id="NMF58346.1"/>
    </source>
</evidence>
<name>A0ABX1LTL4_9CYAN</name>
<keyword evidence="1" id="KW-1133">Transmembrane helix</keyword>
<reference evidence="2 3" key="1">
    <citation type="submission" date="2020-03" db="EMBL/GenBank/DDBJ databases">
        <title>Draft Genome Sequence of 2-Methylisoborneol Producing Pseudanabaena yagii Strain GIHE-NHR1 Isolated from North Han River in South Korea.</title>
        <authorList>
            <person name="Jeong J."/>
        </authorList>
    </citation>
    <scope>NUCLEOTIDE SEQUENCE [LARGE SCALE GENOMIC DNA]</scope>
    <source>
        <strain evidence="2 3">GIHE-NHR1</strain>
    </source>
</reference>
<sequence length="89" mass="9701">MLAAEISYGDGCLSRLKNKLPCGMITILVGIPALVAYVVLWKTAWWSLADLLAGICASCLLIRLASNDQSQLYKALSWKPLGIYRGICL</sequence>
<keyword evidence="1" id="KW-0472">Membrane</keyword>
<gene>
    <name evidence="2" type="ORF">HC246_10015</name>
</gene>
<dbReference type="Proteomes" id="UP000738376">
    <property type="component" value="Unassembled WGS sequence"/>
</dbReference>
<evidence type="ECO:0000256" key="1">
    <source>
        <dbReference type="SAM" id="Phobius"/>
    </source>
</evidence>